<protein>
    <submittedName>
        <fullName evidence="4">2-methylcitrate dehydratase</fullName>
        <ecNumber evidence="4">4.2.1.79</ecNumber>
    </submittedName>
</protein>
<dbReference type="RefSeq" id="WP_175171148.1">
    <property type="nucleotide sequence ID" value="NZ_CADIJQ010000009.1"/>
</dbReference>
<dbReference type="AlphaFoldDB" id="A0A6S7AGI1"/>
<dbReference type="Proteomes" id="UP000494269">
    <property type="component" value="Unassembled WGS sequence"/>
</dbReference>
<dbReference type="InterPro" id="IPR005656">
    <property type="entry name" value="MmgE_PrpD"/>
</dbReference>
<feature type="domain" description="MmgE/PrpD C-terminal" evidence="3">
    <location>
        <begin position="267"/>
        <end position="432"/>
    </location>
</feature>
<dbReference type="Pfam" id="PF19305">
    <property type="entry name" value="MmgE_PrpD_C"/>
    <property type="match status" value="1"/>
</dbReference>
<dbReference type="EC" id="4.2.1.79" evidence="4"/>
<comment type="similarity">
    <text evidence="1">Belongs to the PrpD family.</text>
</comment>
<gene>
    <name evidence="4" type="primary">prpD_2</name>
    <name evidence="4" type="ORF">LMG3441_04686</name>
</gene>
<evidence type="ECO:0000259" key="3">
    <source>
        <dbReference type="Pfam" id="PF19305"/>
    </source>
</evidence>
<organism evidence="4 5">
    <name type="scientific">Achromobacter kerstersii</name>
    <dbReference type="NCBI Taxonomy" id="1353890"/>
    <lineage>
        <taxon>Bacteria</taxon>
        <taxon>Pseudomonadati</taxon>
        <taxon>Pseudomonadota</taxon>
        <taxon>Betaproteobacteria</taxon>
        <taxon>Burkholderiales</taxon>
        <taxon>Alcaligenaceae</taxon>
        <taxon>Achromobacter</taxon>
    </lineage>
</organism>
<dbReference type="Gene3D" id="1.10.4100.10">
    <property type="entry name" value="2-methylcitrate dehydratase PrpD"/>
    <property type="match status" value="1"/>
</dbReference>
<dbReference type="InterPro" id="IPR045337">
    <property type="entry name" value="MmgE_PrpD_C"/>
</dbReference>
<dbReference type="Gene3D" id="3.30.1330.120">
    <property type="entry name" value="2-methylcitrate dehydratase PrpD"/>
    <property type="match status" value="1"/>
</dbReference>
<sequence length="444" mass="46709">MPAIEVLSAFADKIQQEPLSAEVSRHAKRALVDWYAAAYPGASDPAVAILRSLVLDEPACDAADLVAGGQATARSAALINGAAAHAAELDDSYRDAMYHPGAATIAAALAACQEQGLSGARLLKAIVTGYEVSTRIGVVLGRAHYQYWHSTGTVGTFGAAAAAGSAYGLNPAQFAHALGTAATFAAGLQQAFRSDSMSKPLHAARAAEAGVLAAKAARRGLTGAWDMLDGKGGLGQAMSDGPTWDGVGDTLGKDFHITRLTFKNHVGCGHTFAAIDAALALREGAGFKLGDASRIHVYTYRPALDIACYGKPASSNEARFSLRYVVAHALLHGSVRLNAYDDERVHDPVLGALIDRIDVHADPDIDAAFPANRSARIDIAFTSGERRTHFQANRKGDPEDPLSDAELESKFIELATPCLGAAAAKEKLAELWRIDQRADLRNMA</sequence>
<evidence type="ECO:0000256" key="1">
    <source>
        <dbReference type="ARBA" id="ARBA00006174"/>
    </source>
</evidence>
<keyword evidence="4" id="KW-0456">Lyase</keyword>
<dbReference type="EMBL" id="CADIJQ010000009">
    <property type="protein sequence ID" value="CAB3731217.1"/>
    <property type="molecule type" value="Genomic_DNA"/>
</dbReference>
<dbReference type="PANTHER" id="PTHR16943:SF8">
    <property type="entry name" value="2-METHYLCITRATE DEHYDRATASE"/>
    <property type="match status" value="1"/>
</dbReference>
<feature type="domain" description="MmgE/PrpD N-terminal" evidence="2">
    <location>
        <begin position="7"/>
        <end position="244"/>
    </location>
</feature>
<evidence type="ECO:0000313" key="4">
    <source>
        <dbReference type="EMBL" id="CAB3731217.1"/>
    </source>
</evidence>
<keyword evidence="5" id="KW-1185">Reference proteome</keyword>
<dbReference type="SUPFAM" id="SSF103378">
    <property type="entry name" value="2-methylcitrate dehydratase PrpD"/>
    <property type="match status" value="1"/>
</dbReference>
<dbReference type="InterPro" id="IPR042188">
    <property type="entry name" value="MmgE/PrpD_sf_2"/>
</dbReference>
<name>A0A6S7AGI1_9BURK</name>
<dbReference type="GO" id="GO:0047547">
    <property type="term" value="F:2-methylcitrate dehydratase activity"/>
    <property type="evidence" value="ECO:0007669"/>
    <property type="project" value="UniProtKB-EC"/>
</dbReference>
<dbReference type="PANTHER" id="PTHR16943">
    <property type="entry name" value="2-METHYLCITRATE DEHYDRATASE-RELATED"/>
    <property type="match status" value="1"/>
</dbReference>
<proteinExistence type="inferred from homology"/>
<evidence type="ECO:0000259" key="2">
    <source>
        <dbReference type="Pfam" id="PF03972"/>
    </source>
</evidence>
<dbReference type="InterPro" id="IPR045336">
    <property type="entry name" value="MmgE_PrpD_N"/>
</dbReference>
<accession>A0A6S7AGI1</accession>
<dbReference type="InterPro" id="IPR036148">
    <property type="entry name" value="MmgE/PrpD_sf"/>
</dbReference>
<dbReference type="Pfam" id="PF03972">
    <property type="entry name" value="MmgE_PrpD_N"/>
    <property type="match status" value="1"/>
</dbReference>
<reference evidence="4 5" key="1">
    <citation type="submission" date="2020-04" db="EMBL/GenBank/DDBJ databases">
        <authorList>
            <person name="De Canck E."/>
        </authorList>
    </citation>
    <scope>NUCLEOTIDE SEQUENCE [LARGE SCALE GENOMIC DNA]</scope>
    <source>
        <strain evidence="4 5">LMG 3441</strain>
    </source>
</reference>
<dbReference type="InterPro" id="IPR042183">
    <property type="entry name" value="MmgE/PrpD_sf_1"/>
</dbReference>
<evidence type="ECO:0000313" key="5">
    <source>
        <dbReference type="Proteomes" id="UP000494269"/>
    </source>
</evidence>